<reference evidence="4" key="2">
    <citation type="submission" date="2025-08" db="UniProtKB">
        <authorList>
            <consortium name="Ensembl"/>
        </authorList>
    </citation>
    <scope>IDENTIFICATION</scope>
</reference>
<evidence type="ECO:0000313" key="4">
    <source>
        <dbReference type="Ensembl" id="ENSSAUP00010000432.1"/>
    </source>
</evidence>
<protein>
    <recommendedName>
        <fullName evidence="6">Arrestin C-terminal-like domain-containing protein</fullName>
    </recommendedName>
</protein>
<dbReference type="GeneTree" id="ENSGT00940000164012"/>
<reference evidence="4" key="1">
    <citation type="submission" date="2021-04" db="EMBL/GenBank/DDBJ databases">
        <authorList>
            <consortium name="Wellcome Sanger Institute Data Sharing"/>
        </authorList>
    </citation>
    <scope>NUCLEOTIDE SEQUENCE [LARGE SCALE GENOMIC DNA]</scope>
</reference>
<dbReference type="Pfam" id="PF00339">
    <property type="entry name" value="Arrestin_N"/>
    <property type="match status" value="1"/>
</dbReference>
<dbReference type="Gene3D" id="2.60.40.640">
    <property type="match status" value="2"/>
</dbReference>
<dbReference type="InterPro" id="IPR014756">
    <property type="entry name" value="Ig_E-set"/>
</dbReference>
<feature type="domain" description="Arrestin C-terminal-like" evidence="3">
    <location>
        <begin position="188"/>
        <end position="293"/>
    </location>
</feature>
<dbReference type="AlphaFoldDB" id="A0A671THQ1"/>
<evidence type="ECO:0000256" key="1">
    <source>
        <dbReference type="ARBA" id="ARBA00005298"/>
    </source>
</evidence>
<dbReference type="OMA" id="GNYELYI"/>
<dbReference type="InterPro" id="IPR014752">
    <property type="entry name" value="Arrestin-like_C"/>
</dbReference>
<proteinExistence type="inferred from homology"/>
<dbReference type="PANTHER" id="PTHR11188:SF135">
    <property type="entry name" value="ARRESTIN DOMAIN CONTAINING 3-LIKE-RELATED"/>
    <property type="match status" value="1"/>
</dbReference>
<dbReference type="GO" id="GO:0015031">
    <property type="term" value="P:protein transport"/>
    <property type="evidence" value="ECO:0007669"/>
    <property type="project" value="TreeGrafter"/>
</dbReference>
<dbReference type="SUPFAM" id="SSF81296">
    <property type="entry name" value="E set domains"/>
    <property type="match status" value="2"/>
</dbReference>
<dbReference type="InterPro" id="IPR050357">
    <property type="entry name" value="Arrestin_domain-protein"/>
</dbReference>
<organism evidence="4 5">
    <name type="scientific">Sparus aurata</name>
    <name type="common">Gilthead sea bream</name>
    <dbReference type="NCBI Taxonomy" id="8175"/>
    <lineage>
        <taxon>Eukaryota</taxon>
        <taxon>Metazoa</taxon>
        <taxon>Chordata</taxon>
        <taxon>Craniata</taxon>
        <taxon>Vertebrata</taxon>
        <taxon>Euteleostomi</taxon>
        <taxon>Actinopterygii</taxon>
        <taxon>Neopterygii</taxon>
        <taxon>Teleostei</taxon>
        <taxon>Neoteleostei</taxon>
        <taxon>Acanthomorphata</taxon>
        <taxon>Eupercaria</taxon>
        <taxon>Spariformes</taxon>
        <taxon>Sparidae</taxon>
        <taxon>Sparus</taxon>
    </lineage>
</organism>
<evidence type="ECO:0000313" key="5">
    <source>
        <dbReference type="Proteomes" id="UP000472265"/>
    </source>
</evidence>
<comment type="similarity">
    <text evidence="1">Belongs to the arrestin family.</text>
</comment>
<name>A0A671THQ1_SPAAU</name>
<dbReference type="InterPro" id="IPR011022">
    <property type="entry name" value="Arrestin_C-like"/>
</dbReference>
<feature type="domain" description="Arrestin-like N-terminal" evidence="2">
    <location>
        <begin position="16"/>
        <end position="148"/>
    </location>
</feature>
<accession>A0A671THQ1</accession>
<keyword evidence="5" id="KW-1185">Reference proteome</keyword>
<evidence type="ECO:0008006" key="6">
    <source>
        <dbReference type="Google" id="ProtNLM"/>
    </source>
</evidence>
<dbReference type="Pfam" id="PF02752">
    <property type="entry name" value="Arrestin_C"/>
    <property type="match status" value="1"/>
</dbReference>
<gene>
    <name evidence="4" type="primary">LOC115582157</name>
</gene>
<dbReference type="GO" id="GO:0005886">
    <property type="term" value="C:plasma membrane"/>
    <property type="evidence" value="ECO:0007669"/>
    <property type="project" value="TreeGrafter"/>
</dbReference>
<reference evidence="4" key="3">
    <citation type="submission" date="2025-09" db="UniProtKB">
        <authorList>
            <consortium name="Ensembl"/>
        </authorList>
    </citation>
    <scope>IDENTIFICATION</scope>
</reference>
<dbReference type="Ensembl" id="ENSSAUT00010000467.1">
    <property type="protein sequence ID" value="ENSSAUP00010000432.1"/>
    <property type="gene ID" value="ENSSAUG00010000259.1"/>
</dbReference>
<dbReference type="GO" id="GO:0007399">
    <property type="term" value="P:nervous system development"/>
    <property type="evidence" value="ECO:0007669"/>
    <property type="project" value="UniProtKB-ARBA"/>
</dbReference>
<dbReference type="InParanoid" id="A0A671THQ1"/>
<dbReference type="InterPro" id="IPR011021">
    <property type="entry name" value="Arrestin-like_N"/>
</dbReference>
<dbReference type="PANTHER" id="PTHR11188">
    <property type="entry name" value="ARRESTIN DOMAIN CONTAINING PROTEIN"/>
    <property type="match status" value="1"/>
</dbReference>
<evidence type="ECO:0000259" key="3">
    <source>
        <dbReference type="Pfam" id="PF02752"/>
    </source>
</evidence>
<evidence type="ECO:0000259" key="2">
    <source>
        <dbReference type="Pfam" id="PF00339"/>
    </source>
</evidence>
<dbReference type="GO" id="GO:0005737">
    <property type="term" value="C:cytoplasm"/>
    <property type="evidence" value="ECO:0007669"/>
    <property type="project" value="TreeGrafter"/>
</dbReference>
<sequence length="315" mass="35343">MSSSIKSFSVGYNPKNKSNTFATGDVITGQITLELTQDCKIDKLCIKLKGKAEVTWYEQQGKTLLRFHSKLKYFSIKQVIIEDNGNCVVGQGCHVYPFTLQIPAQDLPPSFRSKHGEIVYSLEANLSRSMRVDSKAKAQFTLSRNWNLDSDPSLMVQTLAQKHRHAYTKSVARFAITSIVNYVLLCFAGEGIKVVASIHNKSSRNIIPKYLLYMKRSYVAERRIKVGEKKILKEVGDPVPPSANQTVTRVITIPPHTCVSILNCDILKVEYRLRVCIFLPEAFKNIEFPIVILPALQGPDGEHLPAYPTDGIQSI</sequence>
<dbReference type="Proteomes" id="UP000472265">
    <property type="component" value="Chromosome 5"/>
</dbReference>